<dbReference type="PROSITE" id="PS50016">
    <property type="entry name" value="ZF_PHD_2"/>
    <property type="match status" value="1"/>
</dbReference>
<dbReference type="SMR" id="A0A482WH19"/>
<accession>A0A482WH19</accession>
<feature type="compositionally biased region" description="Basic and acidic residues" evidence="16">
    <location>
        <begin position="830"/>
        <end position="849"/>
    </location>
</feature>
<keyword evidence="9" id="KW-0560">Oxidoreductase</keyword>
<dbReference type="InParanoid" id="A0A482WH19"/>
<dbReference type="EMBL" id="QKKF02035878">
    <property type="protein sequence ID" value="RZF32794.1"/>
    <property type="molecule type" value="Genomic_DNA"/>
</dbReference>
<protein>
    <recommendedName>
        <fullName evidence="3">[histone H3]-dimethyl-L-lysine(36) demethylase</fullName>
        <ecNumber evidence="3">1.14.11.27</ecNumber>
    </recommendedName>
</protein>
<dbReference type="InterPro" id="IPR001965">
    <property type="entry name" value="Znf_PHD"/>
</dbReference>
<comment type="subcellular location">
    <subcellularLocation>
        <location evidence="1">Nucleus</location>
    </subcellularLocation>
</comment>
<dbReference type="PROSITE" id="PS51184">
    <property type="entry name" value="JMJC"/>
    <property type="match status" value="1"/>
</dbReference>
<reference evidence="19 20" key="1">
    <citation type="journal article" date="2017" name="Gigascience">
        <title>Genome sequence of the small brown planthopper, Laodelphax striatellus.</title>
        <authorList>
            <person name="Zhu J."/>
            <person name="Jiang F."/>
            <person name="Wang X."/>
            <person name="Yang P."/>
            <person name="Bao Y."/>
            <person name="Zhao W."/>
            <person name="Wang W."/>
            <person name="Lu H."/>
            <person name="Wang Q."/>
            <person name="Cui N."/>
            <person name="Li J."/>
            <person name="Chen X."/>
            <person name="Luo L."/>
            <person name="Yu J."/>
            <person name="Kang L."/>
            <person name="Cui F."/>
        </authorList>
    </citation>
    <scope>NUCLEOTIDE SEQUENCE [LARGE SCALE GENOMIC DNA]</scope>
    <source>
        <strain evidence="19">Lst14</strain>
    </source>
</reference>
<dbReference type="AlphaFoldDB" id="A0A482WH19"/>
<dbReference type="GO" id="GO:0008270">
    <property type="term" value="F:zinc ion binding"/>
    <property type="evidence" value="ECO:0007669"/>
    <property type="project" value="UniProtKB-KW"/>
</dbReference>
<evidence type="ECO:0000313" key="20">
    <source>
        <dbReference type="Proteomes" id="UP000291343"/>
    </source>
</evidence>
<dbReference type="PROSITE" id="PS01359">
    <property type="entry name" value="ZF_PHD_1"/>
    <property type="match status" value="1"/>
</dbReference>
<dbReference type="EC" id="1.14.11.27" evidence="3"/>
<dbReference type="Gene3D" id="2.60.120.650">
    <property type="entry name" value="Cupin"/>
    <property type="match status" value="1"/>
</dbReference>
<evidence type="ECO:0000256" key="4">
    <source>
        <dbReference type="ARBA" id="ARBA00022723"/>
    </source>
</evidence>
<dbReference type="SUPFAM" id="SSF57903">
    <property type="entry name" value="FYVE/PHD zinc finger"/>
    <property type="match status" value="1"/>
</dbReference>
<keyword evidence="8" id="KW-0223">Dioxygenase</keyword>
<comment type="caution">
    <text evidence="19">The sequence shown here is derived from an EMBL/GenBank/DDBJ whole genome shotgun (WGS) entry which is preliminary data.</text>
</comment>
<evidence type="ECO:0000259" key="18">
    <source>
        <dbReference type="PROSITE" id="PS51184"/>
    </source>
</evidence>
<dbReference type="PANTHER" id="PTHR23123">
    <property type="entry name" value="PHD/F-BOX CONTAINING PROTEIN"/>
    <property type="match status" value="1"/>
</dbReference>
<proteinExistence type="inferred from homology"/>
<evidence type="ECO:0000256" key="7">
    <source>
        <dbReference type="ARBA" id="ARBA00022853"/>
    </source>
</evidence>
<keyword evidence="10" id="KW-0408">Iron</keyword>
<keyword evidence="4" id="KW-0479">Metal-binding</keyword>
<evidence type="ECO:0000256" key="3">
    <source>
        <dbReference type="ARBA" id="ARBA00013246"/>
    </source>
</evidence>
<gene>
    <name evidence="19" type="ORF">LSTR_LSTR011440</name>
</gene>
<dbReference type="OrthoDB" id="5876800at2759"/>
<dbReference type="Pfam" id="PF17811">
    <property type="entry name" value="JHD"/>
    <property type="match status" value="1"/>
</dbReference>
<dbReference type="GO" id="GO:0005634">
    <property type="term" value="C:nucleus"/>
    <property type="evidence" value="ECO:0007669"/>
    <property type="project" value="UniProtKB-SubCell"/>
</dbReference>
<feature type="region of interest" description="Disordered" evidence="16">
    <location>
        <begin position="627"/>
        <end position="654"/>
    </location>
</feature>
<feature type="region of interest" description="Disordered" evidence="16">
    <location>
        <begin position="457"/>
        <end position="480"/>
    </location>
</feature>
<dbReference type="InterPro" id="IPR019786">
    <property type="entry name" value="Zinc_finger_PHD-type_CS"/>
</dbReference>
<comment type="similarity">
    <text evidence="2">Belongs to the JHDM1 histone demethylase family.</text>
</comment>
<keyword evidence="11" id="KW-0805">Transcription regulation</keyword>
<evidence type="ECO:0000256" key="2">
    <source>
        <dbReference type="ARBA" id="ARBA00008037"/>
    </source>
</evidence>
<dbReference type="InterPro" id="IPR041667">
    <property type="entry name" value="Cupin_8"/>
</dbReference>
<evidence type="ECO:0000256" key="1">
    <source>
        <dbReference type="ARBA" id="ARBA00004123"/>
    </source>
</evidence>
<dbReference type="Proteomes" id="UP000291343">
    <property type="component" value="Unassembled WGS sequence"/>
</dbReference>
<feature type="compositionally biased region" description="Basic and acidic residues" evidence="16">
    <location>
        <begin position="809"/>
        <end position="819"/>
    </location>
</feature>
<dbReference type="SMART" id="SM00249">
    <property type="entry name" value="PHD"/>
    <property type="match status" value="1"/>
</dbReference>
<keyword evidence="7" id="KW-0156">Chromatin regulator</keyword>
<dbReference type="GO" id="GO:0051213">
    <property type="term" value="F:dioxygenase activity"/>
    <property type="evidence" value="ECO:0007669"/>
    <property type="project" value="UniProtKB-KW"/>
</dbReference>
<keyword evidence="20" id="KW-1185">Reference proteome</keyword>
<feature type="compositionally biased region" description="Low complexity" evidence="16">
    <location>
        <begin position="877"/>
        <end position="903"/>
    </location>
</feature>
<evidence type="ECO:0000313" key="19">
    <source>
        <dbReference type="EMBL" id="RZF32794.1"/>
    </source>
</evidence>
<dbReference type="GO" id="GO:0006325">
    <property type="term" value="P:chromatin organization"/>
    <property type="evidence" value="ECO:0007669"/>
    <property type="project" value="UniProtKB-KW"/>
</dbReference>
<feature type="domain" description="JmjC" evidence="18">
    <location>
        <begin position="201"/>
        <end position="364"/>
    </location>
</feature>
<keyword evidence="13" id="KW-0539">Nucleus</keyword>
<dbReference type="InterPro" id="IPR003347">
    <property type="entry name" value="JmjC_dom"/>
</dbReference>
<feature type="domain" description="PHD-type" evidence="17">
    <location>
        <begin position="7"/>
        <end position="59"/>
    </location>
</feature>
<evidence type="ECO:0000256" key="15">
    <source>
        <dbReference type="PROSITE-ProRule" id="PRU00146"/>
    </source>
</evidence>
<feature type="compositionally biased region" description="Basic residues" evidence="16">
    <location>
        <begin position="858"/>
        <end position="876"/>
    </location>
</feature>
<dbReference type="STRING" id="195883.A0A482WH19"/>
<dbReference type="InterPro" id="IPR011011">
    <property type="entry name" value="Znf_FYVE_PHD"/>
</dbReference>
<dbReference type="SUPFAM" id="SSF51197">
    <property type="entry name" value="Clavaminate synthase-like"/>
    <property type="match status" value="1"/>
</dbReference>
<evidence type="ECO:0000256" key="8">
    <source>
        <dbReference type="ARBA" id="ARBA00022964"/>
    </source>
</evidence>
<sequence>MESKEKKAYCFCGVVDDEDPRFMIQCDACKDWFHGSCVNVFEYVSHDYEKYHCPKCEPVHGQSIMKREYNWHRHDFFDMNAEGKPIETGTPEFIKELKNRPFYSSDAVVLKMKGDDLTMQYLLEHGFEQPILVEKNEGLGLTVPPSTITLRDLEAAIGSNYPIDVIDVYRQSDLKMKFGEFVNYFLGERRHRVLNLLSLEITETRLSQFVEPPAIARSLDWATTIWPKDYDLEDKEYCMDKPTVQKYCLIGARDSYTDFHIDFGGTSVWYHVIQGEKIFYLIKPTPSNVALYQRWMTSSTQYETFFADQVDSCYECTIRAGNTLFIPTGWIHAVLTPQDTLVFGGNFVHSLSIPMQLQIYEMEKKMETPEKFRFPGFETVNWFAAREICKELKMINKNATQVPQYLLIGVKALLVALKQWHQDKNANKNKREHIPMLVEAPVLLKELSKEIRNAERFLNTLNPPKPERESKRKRRKPLNKDFVDYSQQRLNVMEEEAQPEVKEPIRLTLQAKPEVKETTKLHLQVKSEVKEPLKLSIKVLNKKFELSQEENQMQDVQVMNTPHLRPPLKLTLPKPATYPYSTSLEPPRLSIEPNKNWSVKPEPNDFVVDNQGDLKMKIEKRPLRSLDSGMNEKRSGTNNSVYDFHDDSDENEDEDCLTIDENPARSSIFRGNSTSTRIPTSFRSKKFQFQLGSVLASVNSHENPDVDVLSDSPKNGIEELLKASCYPSAEEMGRTSPSTTEAIAGMMAIASQGPSFLVEAMEADRLRLKRKARSATVTQQDDLDETIRKVHQDDDFIYPSLDLSDEDELPRTGKGDEAWNPRAKVGAIAPKRDRPSREGTRKQSVEKGLEAAAAARHATPRSRNPPRKKKPAKRTRQPAAATAATAAAASAPQPSTSTASAATDPPHSRNATDKGKKPKKGMATAKQRLGKILKLHKMMH</sequence>
<comment type="catalytic activity">
    <reaction evidence="14">
        <text>N(6),N(6)-dimethyl-L-lysyl(36)-[histone H3] + 2 2-oxoglutarate + 2 O2 = L-lysyl(36)-[histone H3] + 2 formaldehyde + 2 succinate + 2 CO2</text>
        <dbReference type="Rhea" id="RHEA:42032"/>
        <dbReference type="Rhea" id="RHEA-COMP:9785"/>
        <dbReference type="Rhea" id="RHEA-COMP:9787"/>
        <dbReference type="ChEBI" id="CHEBI:15379"/>
        <dbReference type="ChEBI" id="CHEBI:16526"/>
        <dbReference type="ChEBI" id="CHEBI:16810"/>
        <dbReference type="ChEBI" id="CHEBI:16842"/>
        <dbReference type="ChEBI" id="CHEBI:29969"/>
        <dbReference type="ChEBI" id="CHEBI:30031"/>
        <dbReference type="ChEBI" id="CHEBI:61976"/>
        <dbReference type="EC" id="1.14.11.27"/>
    </reaction>
</comment>
<evidence type="ECO:0000259" key="17">
    <source>
        <dbReference type="PROSITE" id="PS50016"/>
    </source>
</evidence>
<evidence type="ECO:0000256" key="13">
    <source>
        <dbReference type="ARBA" id="ARBA00023242"/>
    </source>
</evidence>
<dbReference type="Pfam" id="PF13621">
    <property type="entry name" value="Cupin_8"/>
    <property type="match status" value="1"/>
</dbReference>
<keyword evidence="5 15" id="KW-0863">Zinc-finger</keyword>
<evidence type="ECO:0000256" key="5">
    <source>
        <dbReference type="ARBA" id="ARBA00022771"/>
    </source>
</evidence>
<keyword evidence="6" id="KW-0862">Zinc</keyword>
<feature type="compositionally biased region" description="Basic residues" evidence="16">
    <location>
        <begin position="928"/>
        <end position="940"/>
    </location>
</feature>
<organism evidence="19 20">
    <name type="scientific">Laodelphax striatellus</name>
    <name type="common">Small brown planthopper</name>
    <name type="synonym">Delphax striatella</name>
    <dbReference type="NCBI Taxonomy" id="195883"/>
    <lineage>
        <taxon>Eukaryota</taxon>
        <taxon>Metazoa</taxon>
        <taxon>Ecdysozoa</taxon>
        <taxon>Arthropoda</taxon>
        <taxon>Hexapoda</taxon>
        <taxon>Insecta</taxon>
        <taxon>Pterygota</taxon>
        <taxon>Neoptera</taxon>
        <taxon>Paraneoptera</taxon>
        <taxon>Hemiptera</taxon>
        <taxon>Auchenorrhyncha</taxon>
        <taxon>Fulgoroidea</taxon>
        <taxon>Delphacidae</taxon>
        <taxon>Criomorphinae</taxon>
        <taxon>Laodelphax</taxon>
    </lineage>
</organism>
<evidence type="ECO:0000256" key="14">
    <source>
        <dbReference type="ARBA" id="ARBA00047915"/>
    </source>
</evidence>
<dbReference type="SMART" id="SM00558">
    <property type="entry name" value="JmjC"/>
    <property type="match status" value="1"/>
</dbReference>
<evidence type="ECO:0000256" key="9">
    <source>
        <dbReference type="ARBA" id="ARBA00023002"/>
    </source>
</evidence>
<keyword evidence="12" id="KW-0804">Transcription</keyword>
<evidence type="ECO:0000256" key="12">
    <source>
        <dbReference type="ARBA" id="ARBA00023163"/>
    </source>
</evidence>
<dbReference type="InterPro" id="IPR019787">
    <property type="entry name" value="Znf_PHD-finger"/>
</dbReference>
<evidence type="ECO:0000256" key="11">
    <source>
        <dbReference type="ARBA" id="ARBA00023015"/>
    </source>
</evidence>
<evidence type="ECO:0000256" key="16">
    <source>
        <dbReference type="SAM" id="MobiDB-lite"/>
    </source>
</evidence>
<dbReference type="Pfam" id="PF00628">
    <property type="entry name" value="PHD"/>
    <property type="match status" value="1"/>
</dbReference>
<name>A0A482WH19_LAOST</name>
<dbReference type="InterPro" id="IPR041070">
    <property type="entry name" value="JHD"/>
</dbReference>
<feature type="compositionally biased region" description="Basic and acidic residues" evidence="16">
    <location>
        <begin position="906"/>
        <end position="915"/>
    </location>
</feature>
<evidence type="ECO:0000256" key="10">
    <source>
        <dbReference type="ARBA" id="ARBA00023004"/>
    </source>
</evidence>
<dbReference type="Gene3D" id="1.20.58.1360">
    <property type="match status" value="1"/>
</dbReference>
<evidence type="ECO:0000256" key="6">
    <source>
        <dbReference type="ARBA" id="ARBA00022833"/>
    </source>
</evidence>
<feature type="region of interest" description="Disordered" evidence="16">
    <location>
        <begin position="799"/>
        <end position="940"/>
    </location>
</feature>
<dbReference type="InterPro" id="IPR050690">
    <property type="entry name" value="JHDM1_Histone_Demethylase"/>
</dbReference>